<dbReference type="PROSITE" id="PS00435">
    <property type="entry name" value="PEROXIDASE_1"/>
    <property type="match status" value="1"/>
</dbReference>
<evidence type="ECO:0000256" key="21">
    <source>
        <dbReference type="RuleBase" id="RU362060"/>
    </source>
</evidence>
<evidence type="ECO:0000256" key="19">
    <source>
        <dbReference type="PIRSR" id="PIRSR600823-4"/>
    </source>
</evidence>
<dbReference type="PRINTS" id="PR00458">
    <property type="entry name" value="PEROXIDASE"/>
</dbReference>
<feature type="domain" description="Plant heme peroxidase family profile" evidence="22">
    <location>
        <begin position="25"/>
        <end position="341"/>
    </location>
</feature>
<feature type="chain" id="PRO_5009028357" description="Peroxidase" evidence="21">
    <location>
        <begin position="25"/>
        <end position="341"/>
    </location>
</feature>
<keyword evidence="12 18" id="KW-0408">Iron</keyword>
<dbReference type="PRINTS" id="PR00461">
    <property type="entry name" value="PLPEROXIDASE"/>
</dbReference>
<name>A0A1E5WHK1_9POAL</name>
<feature type="disulfide bond" evidence="20">
    <location>
        <begin position="35"/>
        <end position="123"/>
    </location>
</feature>
<dbReference type="InterPro" id="IPR010255">
    <property type="entry name" value="Haem_peroxidase_sf"/>
</dbReference>
<dbReference type="Pfam" id="PF00141">
    <property type="entry name" value="peroxidase"/>
    <property type="match status" value="1"/>
</dbReference>
<dbReference type="STRING" id="888268.A0A1E5WHK1"/>
<dbReference type="EMBL" id="LWDX02007573">
    <property type="protein sequence ID" value="OEL36879.1"/>
    <property type="molecule type" value="Genomic_DNA"/>
</dbReference>
<comment type="similarity">
    <text evidence="4">Belongs to the peroxidase family. Ascorbate peroxidase subfamily.</text>
</comment>
<dbReference type="Gene3D" id="1.10.420.10">
    <property type="entry name" value="Peroxidase, domain 2"/>
    <property type="match status" value="1"/>
</dbReference>
<keyword evidence="10 18" id="KW-0106">Calcium</keyword>
<evidence type="ECO:0000256" key="20">
    <source>
        <dbReference type="PIRSR" id="PIRSR600823-5"/>
    </source>
</evidence>
<dbReference type="CDD" id="cd00693">
    <property type="entry name" value="secretory_peroxidase"/>
    <property type="match status" value="1"/>
</dbReference>
<evidence type="ECO:0000256" key="16">
    <source>
        <dbReference type="PIRSR" id="PIRSR600823-1"/>
    </source>
</evidence>
<dbReference type="InterPro" id="IPR002016">
    <property type="entry name" value="Haem_peroxidase"/>
</dbReference>
<feature type="binding site" evidence="18">
    <location>
        <position position="80"/>
    </location>
    <ligand>
        <name>Ca(2+)</name>
        <dbReference type="ChEBI" id="CHEBI:29108"/>
        <label>1</label>
    </ligand>
</feature>
<protein>
    <recommendedName>
        <fullName evidence="21">Peroxidase</fullName>
        <ecNumber evidence="21">1.11.1.7</ecNumber>
    </recommendedName>
</protein>
<organism evidence="23 24">
    <name type="scientific">Dichanthelium oligosanthes</name>
    <dbReference type="NCBI Taxonomy" id="888268"/>
    <lineage>
        <taxon>Eukaryota</taxon>
        <taxon>Viridiplantae</taxon>
        <taxon>Streptophyta</taxon>
        <taxon>Embryophyta</taxon>
        <taxon>Tracheophyta</taxon>
        <taxon>Spermatophyta</taxon>
        <taxon>Magnoliopsida</taxon>
        <taxon>Liliopsida</taxon>
        <taxon>Poales</taxon>
        <taxon>Poaceae</taxon>
        <taxon>PACMAD clade</taxon>
        <taxon>Panicoideae</taxon>
        <taxon>Panicodae</taxon>
        <taxon>Paniceae</taxon>
        <taxon>Dichantheliinae</taxon>
        <taxon>Dichanthelium</taxon>
    </lineage>
</organism>
<dbReference type="GO" id="GO:0042744">
    <property type="term" value="P:hydrogen peroxide catabolic process"/>
    <property type="evidence" value="ECO:0007669"/>
    <property type="project" value="UniProtKB-KW"/>
</dbReference>
<evidence type="ECO:0000256" key="13">
    <source>
        <dbReference type="ARBA" id="ARBA00023157"/>
    </source>
</evidence>
<feature type="disulfide bond" evidence="20">
    <location>
        <begin position="238"/>
        <end position="249"/>
    </location>
</feature>
<evidence type="ECO:0000256" key="18">
    <source>
        <dbReference type="PIRSR" id="PIRSR600823-3"/>
    </source>
</evidence>
<feature type="binding site" evidence="18">
    <location>
        <position position="76"/>
    </location>
    <ligand>
        <name>Ca(2+)</name>
        <dbReference type="ChEBI" id="CHEBI:29108"/>
        <label>1</label>
    </ligand>
</feature>
<dbReference type="GO" id="GO:0005576">
    <property type="term" value="C:extracellular region"/>
    <property type="evidence" value="ECO:0007669"/>
    <property type="project" value="UniProtKB-SubCell"/>
</dbReference>
<feature type="active site" description="Proton acceptor" evidence="16">
    <location>
        <position position="72"/>
    </location>
</feature>
<evidence type="ECO:0000256" key="12">
    <source>
        <dbReference type="ARBA" id="ARBA00023004"/>
    </source>
</evidence>
<feature type="binding site" evidence="18">
    <location>
        <position position="78"/>
    </location>
    <ligand>
        <name>Ca(2+)</name>
        <dbReference type="ChEBI" id="CHEBI:29108"/>
        <label>1</label>
    </ligand>
</feature>
<evidence type="ECO:0000256" key="4">
    <source>
        <dbReference type="ARBA" id="ARBA00006873"/>
    </source>
</evidence>
<dbReference type="EC" id="1.11.1.7" evidence="21"/>
<dbReference type="InterPro" id="IPR019794">
    <property type="entry name" value="Peroxidases_AS"/>
</dbReference>
<dbReference type="InterPro" id="IPR033905">
    <property type="entry name" value="Secretory_peroxidase"/>
</dbReference>
<proteinExistence type="inferred from homology"/>
<keyword evidence="5 21" id="KW-0964">Secreted</keyword>
<evidence type="ECO:0000256" key="14">
    <source>
        <dbReference type="ARBA" id="ARBA00023180"/>
    </source>
</evidence>
<keyword evidence="11 21" id="KW-0560">Oxidoreductase</keyword>
<evidence type="ECO:0000313" key="24">
    <source>
        <dbReference type="Proteomes" id="UP000095767"/>
    </source>
</evidence>
<comment type="cofactor">
    <cofactor evidence="18 21">
        <name>Ca(2+)</name>
        <dbReference type="ChEBI" id="CHEBI:29108"/>
    </cofactor>
    <text evidence="18 21">Binds 2 calcium ions per subunit.</text>
</comment>
<comment type="caution">
    <text evidence="23">The sequence shown here is derived from an EMBL/GenBank/DDBJ whole genome shotgun (WGS) entry which is preliminary data.</text>
</comment>
<feature type="disulfide bond" evidence="20">
    <location>
        <begin position="129"/>
        <end position="337"/>
    </location>
</feature>
<comment type="cofactor">
    <cofactor evidence="18 21">
        <name>heme b</name>
        <dbReference type="ChEBI" id="CHEBI:60344"/>
    </cofactor>
    <text evidence="18 21">Binds 1 heme b (iron(II)-protoporphyrin IX) group per subunit.</text>
</comment>
<dbReference type="PANTHER" id="PTHR31388">
    <property type="entry name" value="PEROXIDASE 72-RELATED"/>
    <property type="match status" value="1"/>
</dbReference>
<dbReference type="GO" id="GO:0006979">
    <property type="term" value="P:response to oxidative stress"/>
    <property type="evidence" value="ECO:0007669"/>
    <property type="project" value="UniProtKB-UniRule"/>
</dbReference>
<evidence type="ECO:0000256" key="3">
    <source>
        <dbReference type="ARBA" id="ARBA00004613"/>
    </source>
</evidence>
<feature type="binding site" evidence="18">
    <location>
        <position position="260"/>
    </location>
    <ligand>
        <name>Ca(2+)</name>
        <dbReference type="ChEBI" id="CHEBI:29108"/>
        <label>2</label>
    </ligand>
</feature>
<evidence type="ECO:0000256" key="1">
    <source>
        <dbReference type="ARBA" id="ARBA00000189"/>
    </source>
</evidence>
<dbReference type="PROSITE" id="PS50873">
    <property type="entry name" value="PEROXIDASE_4"/>
    <property type="match status" value="1"/>
</dbReference>
<feature type="disulfide bond" evidence="20">
    <location>
        <begin position="74"/>
        <end position="79"/>
    </location>
</feature>
<dbReference type="Gene3D" id="1.10.520.10">
    <property type="match status" value="2"/>
</dbReference>
<dbReference type="AlphaFoldDB" id="A0A1E5WHK1"/>
<feature type="binding site" evidence="18">
    <location>
        <position position="232"/>
    </location>
    <ligand>
        <name>Ca(2+)</name>
        <dbReference type="ChEBI" id="CHEBI:29108"/>
        <label>2</label>
    </ligand>
</feature>
<feature type="binding site" evidence="18">
    <location>
        <position position="82"/>
    </location>
    <ligand>
        <name>Ca(2+)</name>
        <dbReference type="ChEBI" id="CHEBI:29108"/>
        <label>1</label>
    </ligand>
</feature>
<comment type="function">
    <text evidence="2">Removal of H(2)O(2), oxidation of toxic reductants, biosynthesis and degradation of lignin, suberization, auxin catabolism, response to environmental stresses such as wounding, pathogen attack and oxidative stress. These functions might be dependent on each isozyme/isoform in each plant tissue.</text>
</comment>
<keyword evidence="6 21" id="KW-0575">Peroxidase</keyword>
<dbReference type="OrthoDB" id="2113341at2759"/>
<feature type="binding site" evidence="18">
    <location>
        <position position="96"/>
    </location>
    <ligand>
        <name>Ca(2+)</name>
        <dbReference type="ChEBI" id="CHEBI:29108"/>
        <label>1</label>
    </ligand>
</feature>
<feature type="binding site" evidence="18">
    <location>
        <position position="268"/>
    </location>
    <ligand>
        <name>Ca(2+)</name>
        <dbReference type="ChEBI" id="CHEBI:29108"/>
        <label>2</label>
    </ligand>
</feature>
<feature type="signal peptide" evidence="21">
    <location>
        <begin position="1"/>
        <end position="24"/>
    </location>
</feature>
<reference evidence="23 24" key="1">
    <citation type="submission" date="2016-09" db="EMBL/GenBank/DDBJ databases">
        <title>The draft genome of Dichanthelium oligosanthes: A C3 panicoid grass species.</title>
        <authorList>
            <person name="Studer A.J."/>
            <person name="Schnable J.C."/>
            <person name="Brutnell T.P."/>
        </authorList>
    </citation>
    <scope>NUCLEOTIDE SEQUENCE [LARGE SCALE GENOMIC DNA]</scope>
    <source>
        <strain evidence="24">cv. Kellogg 1175</strain>
        <tissue evidence="23">Leaf</tissue>
    </source>
</reference>
<dbReference type="InterPro" id="IPR000823">
    <property type="entry name" value="Peroxidase_pln"/>
</dbReference>
<keyword evidence="9 21" id="KW-0732">Signal</keyword>
<dbReference type="PROSITE" id="PS00436">
    <property type="entry name" value="PEROXIDASE_2"/>
    <property type="match status" value="1"/>
</dbReference>
<dbReference type="SUPFAM" id="SSF48113">
    <property type="entry name" value="Heme-dependent peroxidases"/>
    <property type="match status" value="1"/>
</dbReference>
<feature type="binding site" evidence="18">
    <location>
        <position position="73"/>
    </location>
    <ligand>
        <name>Ca(2+)</name>
        <dbReference type="ChEBI" id="CHEBI:29108"/>
        <label>1</label>
    </ligand>
</feature>
<evidence type="ECO:0000256" key="11">
    <source>
        <dbReference type="ARBA" id="ARBA00023002"/>
    </source>
</evidence>
<dbReference type="Proteomes" id="UP000095767">
    <property type="component" value="Unassembled WGS sequence"/>
</dbReference>
<feature type="site" description="Transition state stabilizer" evidence="19">
    <location>
        <position position="68"/>
    </location>
</feature>
<dbReference type="PANTHER" id="PTHR31388:SF264">
    <property type="entry name" value="PEROXIDASE 59"/>
    <property type="match status" value="1"/>
</dbReference>
<keyword evidence="15 21" id="KW-0376">Hydrogen peroxide</keyword>
<evidence type="ECO:0000256" key="2">
    <source>
        <dbReference type="ARBA" id="ARBA00002322"/>
    </source>
</evidence>
<feature type="binding site" evidence="18">
    <location>
        <position position="263"/>
    </location>
    <ligand>
        <name>Ca(2+)</name>
        <dbReference type="ChEBI" id="CHEBI:29108"/>
        <label>2</label>
    </ligand>
</feature>
<keyword evidence="8 18" id="KW-0479">Metal-binding</keyword>
<feature type="binding site" evidence="17">
    <location>
        <position position="201"/>
    </location>
    <ligand>
        <name>substrate</name>
    </ligand>
</feature>
<dbReference type="GO" id="GO:0046872">
    <property type="term" value="F:metal ion binding"/>
    <property type="evidence" value="ECO:0007669"/>
    <property type="project" value="UniProtKB-UniRule"/>
</dbReference>
<sequence>MASSTASGHCFLLALLLLSSAAYGQLSQNFYAKNCSSLDKIIKDEVSRTLFTDPAPLGGRRMGASLLRLFFHDCFVQGCDASVLLDDDVLKGIVSEKNAGPNKNSLRGFEVIDRIKASVEKECPSVVSCADILALATREAVVAVRSRHTHILDVHDIASHHGYAFQPSSSSLQLNGTSWPLLLGRRDSKTANKAQADSDLPSPFSDLDTLITAFGNKKFSPSELAALSGAHTIGMAHCTNVDANQKGRCNTAIDGLAPLDKSTPEMFDNNYYTNLPERGLLHSDQVLTGRPDLSALVGKYSSNQALFFGDFAKAMKKMSEMSVLTGANANGEVRVNCRRRN</sequence>
<evidence type="ECO:0000256" key="7">
    <source>
        <dbReference type="ARBA" id="ARBA00022617"/>
    </source>
</evidence>
<dbReference type="InterPro" id="IPR019793">
    <property type="entry name" value="Peroxidases_heam-ligand_BS"/>
</dbReference>
<evidence type="ECO:0000256" key="9">
    <source>
        <dbReference type="ARBA" id="ARBA00022729"/>
    </source>
</evidence>
<evidence type="ECO:0000259" key="22">
    <source>
        <dbReference type="PROSITE" id="PS50873"/>
    </source>
</evidence>
<keyword evidence="24" id="KW-1185">Reference proteome</keyword>
<accession>A0A1E5WHK1</accession>
<keyword evidence="7 21" id="KW-0349">Heme</keyword>
<gene>
    <name evidence="23" type="ORF">BAE44_0002103</name>
</gene>
<evidence type="ECO:0000256" key="6">
    <source>
        <dbReference type="ARBA" id="ARBA00022559"/>
    </source>
</evidence>
<feature type="binding site" description="axial binding residue" evidence="18">
    <location>
        <position position="231"/>
    </location>
    <ligand>
        <name>heme b</name>
        <dbReference type="ChEBI" id="CHEBI:60344"/>
    </ligand>
    <ligandPart>
        <name>Fe</name>
        <dbReference type="ChEBI" id="CHEBI:18248"/>
    </ligandPart>
</feature>
<dbReference type="GO" id="GO:0020037">
    <property type="term" value="F:heme binding"/>
    <property type="evidence" value="ECO:0007669"/>
    <property type="project" value="UniProtKB-UniRule"/>
</dbReference>
<evidence type="ECO:0000313" key="23">
    <source>
        <dbReference type="EMBL" id="OEL36879.1"/>
    </source>
</evidence>
<comment type="similarity">
    <text evidence="21">Belongs to the peroxidase family. Classical plant (class III) peroxidase subfamily.</text>
</comment>
<keyword evidence="14" id="KW-0325">Glycoprotein</keyword>
<comment type="subcellular location">
    <subcellularLocation>
        <location evidence="3 21">Secreted</location>
    </subcellularLocation>
</comment>
<keyword evidence="13 20" id="KW-1015">Disulfide bond</keyword>
<evidence type="ECO:0000256" key="5">
    <source>
        <dbReference type="ARBA" id="ARBA00022525"/>
    </source>
</evidence>
<dbReference type="GO" id="GO:0140825">
    <property type="term" value="F:lactoperoxidase activity"/>
    <property type="evidence" value="ECO:0007669"/>
    <property type="project" value="UniProtKB-EC"/>
</dbReference>
<comment type="catalytic activity">
    <reaction evidence="1 21">
        <text>2 a phenolic donor + H2O2 = 2 a phenolic radical donor + 2 H2O</text>
        <dbReference type="Rhea" id="RHEA:56136"/>
        <dbReference type="ChEBI" id="CHEBI:15377"/>
        <dbReference type="ChEBI" id="CHEBI:16240"/>
        <dbReference type="ChEBI" id="CHEBI:139520"/>
        <dbReference type="ChEBI" id="CHEBI:139521"/>
        <dbReference type="EC" id="1.11.1.7"/>
    </reaction>
</comment>
<evidence type="ECO:0000256" key="8">
    <source>
        <dbReference type="ARBA" id="ARBA00022723"/>
    </source>
</evidence>
<evidence type="ECO:0000256" key="10">
    <source>
        <dbReference type="ARBA" id="ARBA00022837"/>
    </source>
</evidence>
<evidence type="ECO:0000256" key="17">
    <source>
        <dbReference type="PIRSR" id="PIRSR600823-2"/>
    </source>
</evidence>
<evidence type="ECO:0000256" key="15">
    <source>
        <dbReference type="ARBA" id="ARBA00023324"/>
    </source>
</evidence>